<evidence type="ECO:0000313" key="1">
    <source>
        <dbReference type="EMBL" id="KAA6343664.1"/>
    </source>
</evidence>
<comment type="caution">
    <text evidence="1">The sequence shown here is derived from an EMBL/GenBank/DDBJ whole genome shotgun (WGS) entry which is preliminary data.</text>
</comment>
<accession>A0A5J4SBZ4</accession>
<reference evidence="1" key="1">
    <citation type="submission" date="2019-03" db="EMBL/GenBank/DDBJ databases">
        <title>Single cell metagenomics reveals metabolic interactions within the superorganism composed of flagellate Streblomastix strix and complex community of Bacteroidetes bacteria on its surface.</title>
        <authorList>
            <person name="Treitli S.C."/>
            <person name="Kolisko M."/>
            <person name="Husnik F."/>
            <person name="Keeling P."/>
            <person name="Hampl V."/>
        </authorList>
    </citation>
    <scope>NUCLEOTIDE SEQUENCE</scope>
    <source>
        <strain evidence="1">STM</strain>
    </source>
</reference>
<organism evidence="1">
    <name type="scientific">termite gut metagenome</name>
    <dbReference type="NCBI Taxonomy" id="433724"/>
    <lineage>
        <taxon>unclassified sequences</taxon>
        <taxon>metagenomes</taxon>
        <taxon>organismal metagenomes</taxon>
    </lineage>
</organism>
<gene>
    <name evidence="1" type="ORF">EZS27_008669</name>
</gene>
<name>A0A5J4SBZ4_9ZZZZ</name>
<sequence>MKFTHINLTKNINIEYPIFKKSNKGWINYDVRNDFPDRILKLNRESSLNKSILDNKITYVCGNGIDNDNENYYGLPNLSDTWNNFIFKISHDFITFGGACFQVILNENKTNVSLYHTDFSKVRCGEYDQFGKVLNYYISNDWSKTTGKLEPIKIQAWGVSTPESGKAYLYYFFPYESGLQFYPIPSYYSAIRYIEADIALSKFYHNQTVHSFPINYVISLGQNPSDEQKIVFEKEFNENFNNPEGETFIIIWNENNEINKPVITPITASHNVDLYNTTLELIEKKICTANRLTSNTLAGVQGRSTNSYNNAEVVVSYIIYSKTVLEPIRNQILSNINQFTILNGFPKIRIKNLDIIEDIKNSASFTQSIDVSKNEGKKEENK</sequence>
<protein>
    <recommendedName>
        <fullName evidence="2">Phage portal protein</fullName>
    </recommendedName>
</protein>
<dbReference type="EMBL" id="SNRY01000258">
    <property type="protein sequence ID" value="KAA6343664.1"/>
    <property type="molecule type" value="Genomic_DNA"/>
</dbReference>
<dbReference type="AlphaFoldDB" id="A0A5J4SBZ4"/>
<proteinExistence type="predicted"/>
<evidence type="ECO:0008006" key="2">
    <source>
        <dbReference type="Google" id="ProtNLM"/>
    </source>
</evidence>